<feature type="compositionally biased region" description="Polar residues" evidence="5">
    <location>
        <begin position="183"/>
        <end position="204"/>
    </location>
</feature>
<dbReference type="SUPFAM" id="SSF101936">
    <property type="entry name" value="DNA-binding pseudobarrel domain"/>
    <property type="match status" value="1"/>
</dbReference>
<dbReference type="Proteomes" id="UP001485043">
    <property type="component" value="Unassembled WGS sequence"/>
</dbReference>
<reference evidence="6 7" key="1">
    <citation type="journal article" date="2024" name="Nat. Commun.">
        <title>Phylogenomics reveals the evolutionary origins of lichenization in chlorophyte algae.</title>
        <authorList>
            <person name="Puginier C."/>
            <person name="Libourel C."/>
            <person name="Otte J."/>
            <person name="Skaloud P."/>
            <person name="Haon M."/>
            <person name="Grisel S."/>
            <person name="Petersen M."/>
            <person name="Berrin J.G."/>
            <person name="Delaux P.M."/>
            <person name="Dal Grande F."/>
            <person name="Keller J."/>
        </authorList>
    </citation>
    <scope>NUCLEOTIDE SEQUENCE [LARGE SCALE GENOMIC DNA]</scope>
    <source>
        <strain evidence="6 7">SAG 2523</strain>
    </source>
</reference>
<keyword evidence="4" id="KW-0539">Nucleus</keyword>
<dbReference type="InterPro" id="IPR003340">
    <property type="entry name" value="B3_DNA-bd"/>
</dbReference>
<name>A0AAW1SZZ3_9CHLO</name>
<keyword evidence="2" id="KW-0238">DNA-binding</keyword>
<dbReference type="GO" id="GO:0003677">
    <property type="term" value="F:DNA binding"/>
    <property type="evidence" value="ECO:0007669"/>
    <property type="project" value="UniProtKB-KW"/>
</dbReference>
<dbReference type="Gene3D" id="2.40.330.10">
    <property type="entry name" value="DNA-binding pseudobarrel domain"/>
    <property type="match status" value="1"/>
</dbReference>
<keyword evidence="7" id="KW-1185">Reference proteome</keyword>
<evidence type="ECO:0000313" key="6">
    <source>
        <dbReference type="EMBL" id="KAK9861839.1"/>
    </source>
</evidence>
<dbReference type="PANTHER" id="PTHR46245">
    <property type="entry name" value="B3 DOMAIN-CONTAINING PROTEIN OS07G0563300"/>
    <property type="match status" value="1"/>
</dbReference>
<feature type="region of interest" description="Disordered" evidence="5">
    <location>
        <begin position="176"/>
        <end position="227"/>
    </location>
</feature>
<protein>
    <recommendedName>
        <fullName evidence="8">TF-B3 domain-containing protein</fullName>
    </recommendedName>
</protein>
<evidence type="ECO:0000313" key="7">
    <source>
        <dbReference type="Proteomes" id="UP001485043"/>
    </source>
</evidence>
<evidence type="ECO:0000256" key="2">
    <source>
        <dbReference type="ARBA" id="ARBA00023125"/>
    </source>
</evidence>
<evidence type="ECO:0000256" key="3">
    <source>
        <dbReference type="ARBA" id="ARBA00023163"/>
    </source>
</evidence>
<evidence type="ECO:0000256" key="1">
    <source>
        <dbReference type="ARBA" id="ARBA00023015"/>
    </source>
</evidence>
<proteinExistence type="predicted"/>
<keyword evidence="3" id="KW-0804">Transcription</keyword>
<evidence type="ECO:0008006" key="8">
    <source>
        <dbReference type="Google" id="ProtNLM"/>
    </source>
</evidence>
<accession>A0AAW1SZZ3</accession>
<sequence length="289" mass="31750">MNRYFERKPKNLLSKALARENVAGLQHLQTQNNLLIKGSTSPQSGHTERLNMMEGQPQDRQELFHKTVMTNDLRTGRLVVPKAAAEARMPHLPEHSTRLHFQLTDGAGAFWVSSYSFWLNGTSRMYLLDGLKPALQALGCAAGDLITFSYLRTPHAERNDLDCPNDLLLVESRRNPAMAGRTGKNQAQQRNVHGSGSAPHSNGSARRGSHSGVLREQASDWPEYHQRPIPDGIFRGAPPALLSHTGKILTTGTSWVVILDLAGEAFAAYFSTAEAAMQALPMIELHAAA</sequence>
<organism evidence="6 7">
    <name type="scientific">Apatococcus fuscideae</name>
    <dbReference type="NCBI Taxonomy" id="2026836"/>
    <lineage>
        <taxon>Eukaryota</taxon>
        <taxon>Viridiplantae</taxon>
        <taxon>Chlorophyta</taxon>
        <taxon>core chlorophytes</taxon>
        <taxon>Trebouxiophyceae</taxon>
        <taxon>Chlorellales</taxon>
        <taxon>Chlorellaceae</taxon>
        <taxon>Apatococcus</taxon>
    </lineage>
</organism>
<dbReference type="EMBL" id="JALJOV010000693">
    <property type="protein sequence ID" value="KAK9861839.1"/>
    <property type="molecule type" value="Genomic_DNA"/>
</dbReference>
<gene>
    <name evidence="6" type="ORF">WJX84_000179</name>
</gene>
<dbReference type="InterPro" id="IPR015300">
    <property type="entry name" value="DNA-bd_pseudobarrel_sf"/>
</dbReference>
<keyword evidence="1" id="KW-0805">Transcription regulation</keyword>
<comment type="caution">
    <text evidence="6">The sequence shown here is derived from an EMBL/GenBank/DDBJ whole genome shotgun (WGS) entry which is preliminary data.</text>
</comment>
<dbReference type="AlphaFoldDB" id="A0AAW1SZZ3"/>
<evidence type="ECO:0000256" key="4">
    <source>
        <dbReference type="ARBA" id="ARBA00023242"/>
    </source>
</evidence>
<evidence type="ECO:0000256" key="5">
    <source>
        <dbReference type="SAM" id="MobiDB-lite"/>
    </source>
</evidence>
<dbReference type="CDD" id="cd10017">
    <property type="entry name" value="B3_DNA"/>
    <property type="match status" value="1"/>
</dbReference>